<dbReference type="CDD" id="cd14014">
    <property type="entry name" value="STKc_PknB_like"/>
    <property type="match status" value="1"/>
</dbReference>
<feature type="repeat" description="TPR" evidence="5">
    <location>
        <begin position="492"/>
        <end position="525"/>
    </location>
</feature>
<keyword evidence="3 5" id="KW-0802">TPR repeat</keyword>
<evidence type="ECO:0000256" key="6">
    <source>
        <dbReference type="SAM" id="Phobius"/>
    </source>
</evidence>
<dbReference type="Pfam" id="PF13424">
    <property type="entry name" value="TPR_12"/>
    <property type="match status" value="6"/>
</dbReference>
<evidence type="ECO:0000313" key="8">
    <source>
        <dbReference type="EMBL" id="AIE90232.1"/>
    </source>
</evidence>
<dbReference type="Gene3D" id="1.25.40.10">
    <property type="entry name" value="Tetratricopeptide repeat domain"/>
    <property type="match status" value="5"/>
</dbReference>
<dbReference type="InterPro" id="IPR011990">
    <property type="entry name" value="TPR-like_helical_dom_sf"/>
</dbReference>
<dbReference type="SUPFAM" id="SSF48452">
    <property type="entry name" value="TPR-like"/>
    <property type="match status" value="5"/>
</dbReference>
<keyword evidence="6" id="KW-0812">Transmembrane</keyword>
<feature type="domain" description="Protein kinase" evidence="7">
    <location>
        <begin position="93"/>
        <end position="365"/>
    </location>
</feature>
<dbReference type="PROSITE" id="PS00107">
    <property type="entry name" value="PROTEIN_KINASE_ATP"/>
    <property type="match status" value="1"/>
</dbReference>
<dbReference type="PROSITE" id="PS50005">
    <property type="entry name" value="TPR"/>
    <property type="match status" value="2"/>
</dbReference>
<keyword evidence="2" id="KW-0547">Nucleotide-binding</keyword>
<dbReference type="PANTHER" id="PTHR45641">
    <property type="entry name" value="TETRATRICOPEPTIDE REPEAT PROTEIN (AFU_ORTHOLOGUE AFUA_6G03870)"/>
    <property type="match status" value="1"/>
</dbReference>
<keyword evidence="4" id="KW-0067">ATP-binding</keyword>
<dbReference type="InterPro" id="IPR017441">
    <property type="entry name" value="Protein_kinase_ATP_BS"/>
</dbReference>
<evidence type="ECO:0000256" key="5">
    <source>
        <dbReference type="PROSITE-ProRule" id="PRU00339"/>
    </source>
</evidence>
<keyword evidence="1" id="KW-0677">Repeat</keyword>
<organism evidence="8">
    <name type="scientific">uncultured marine thaumarchaeote AD1000_01_F04</name>
    <dbReference type="NCBI Taxonomy" id="1455879"/>
    <lineage>
        <taxon>Archaea</taxon>
        <taxon>Nitrososphaerota</taxon>
        <taxon>environmental samples</taxon>
    </lineage>
</organism>
<dbReference type="SUPFAM" id="SSF56112">
    <property type="entry name" value="Protein kinase-like (PK-like)"/>
    <property type="match status" value="1"/>
</dbReference>
<feature type="transmembrane region" description="Helical" evidence="6">
    <location>
        <begin position="391"/>
        <end position="414"/>
    </location>
</feature>
<dbReference type="AlphaFoldDB" id="A0A075FKG5"/>
<evidence type="ECO:0000256" key="1">
    <source>
        <dbReference type="ARBA" id="ARBA00022737"/>
    </source>
</evidence>
<keyword evidence="8" id="KW-0808">Transferase</keyword>
<dbReference type="EMBL" id="KF900302">
    <property type="protein sequence ID" value="AIE90232.1"/>
    <property type="molecule type" value="Genomic_DNA"/>
</dbReference>
<dbReference type="SMART" id="SM00028">
    <property type="entry name" value="TPR"/>
    <property type="match status" value="10"/>
</dbReference>
<dbReference type="InterPro" id="IPR011009">
    <property type="entry name" value="Kinase-like_dom_sf"/>
</dbReference>
<proteinExistence type="predicted"/>
<keyword evidence="6" id="KW-1133">Transmembrane helix</keyword>
<evidence type="ECO:0000259" key="7">
    <source>
        <dbReference type="PROSITE" id="PS50011"/>
    </source>
</evidence>
<evidence type="ECO:0000256" key="2">
    <source>
        <dbReference type="ARBA" id="ARBA00022741"/>
    </source>
</evidence>
<protein>
    <submittedName>
        <fullName evidence="8">Serine/threonine protein kinase</fullName>
        <ecNumber evidence="8">2.7.11.1</ecNumber>
    </submittedName>
</protein>
<feature type="repeat" description="TPR" evidence="5">
    <location>
        <begin position="534"/>
        <end position="567"/>
    </location>
</feature>
<name>A0A075FKG5_9ARCH</name>
<evidence type="ECO:0000256" key="4">
    <source>
        <dbReference type="ARBA" id="ARBA00022840"/>
    </source>
</evidence>
<dbReference type="PANTHER" id="PTHR45641:SF19">
    <property type="entry name" value="NEPHROCYSTIN-3"/>
    <property type="match status" value="1"/>
</dbReference>
<dbReference type="PROSITE" id="PS50011">
    <property type="entry name" value="PROTEIN_KINASE_DOM"/>
    <property type="match status" value="1"/>
</dbReference>
<reference evidence="8" key="1">
    <citation type="journal article" date="2014" name="Genome Biol. Evol.">
        <title>Pangenome evidence for extensive interdomain horizontal transfer affecting lineage core and shell genes in uncultured planktonic thaumarchaeota and euryarchaeota.</title>
        <authorList>
            <person name="Deschamps P."/>
            <person name="Zivanovic Y."/>
            <person name="Moreira D."/>
            <person name="Rodriguez-Valera F."/>
            <person name="Lopez-Garcia P."/>
        </authorList>
    </citation>
    <scope>NUCLEOTIDE SEQUENCE</scope>
</reference>
<dbReference type="Pfam" id="PF13374">
    <property type="entry name" value="TPR_10"/>
    <property type="match status" value="1"/>
</dbReference>
<evidence type="ECO:0000256" key="3">
    <source>
        <dbReference type="ARBA" id="ARBA00022803"/>
    </source>
</evidence>
<accession>A0A075FKG5</accession>
<dbReference type="PROSITE" id="PS00108">
    <property type="entry name" value="PROTEIN_KINASE_ST"/>
    <property type="match status" value="1"/>
</dbReference>
<dbReference type="EC" id="2.7.11.1" evidence="8"/>
<dbReference type="GO" id="GO:0005524">
    <property type="term" value="F:ATP binding"/>
    <property type="evidence" value="ECO:0007669"/>
    <property type="project" value="UniProtKB-KW"/>
</dbReference>
<dbReference type="Gene3D" id="3.30.200.20">
    <property type="entry name" value="Phosphorylase Kinase, domain 1"/>
    <property type="match status" value="1"/>
</dbReference>
<dbReference type="InterPro" id="IPR000719">
    <property type="entry name" value="Prot_kinase_dom"/>
</dbReference>
<sequence>MATSQDNPHITSERFQQIDRILLEALEHKAVQRGVFLDRACGGDASLRAEVESLIRAHDSGANVLDRPAADLLGTSAQALPETDWVGRHIGPFRIARLIGTGGMGHVYEAAQDQPSRTVALKVLRNRMVSGSAAKRFEYESRILASLRHPGIARVFATGTHPERGVPIPYFAMEYVPDARDLTEYARAEDLGLRERLILLAQVCDAVQHGHQRGVIHRDLKPANILVDADGQPKVIDFGVARVTDSDIQLTTLQTDVGQLIGTVSYMSPEQVAGDADHIDTRSDVYSLGVVGYELLTGRFPYDLKHKPIPEAGRVIREVEPTRMSRIDRVFRGDIETILTKALRKDPQQRYQSAAELRQDIQRYLKSEPITARPPTLVYQLRTLVARHKGISAMVVALLLGLTMFSVGMTVLYAHSQDNLKRAVRAEQVAEDEAQTAKQVTASLTRLLSSVNPYSANDASDLADSTLSPAEILDRAAETINDKLTDQPLERAALLVTLGNLYAPLGRYREAVEVHRTALEIRRQELGSVHVTVAESLLRLGVAYQQYTDFGQAEDLMRQALTMRRSLMGDHKPQPMYVRNLVTALRSLGRGAEADELLLEELGRVRAQWGDNHLEVAHILGARADVQRGMQNFEQAETLYRKALRAYEEKYDQTAVSAPGKVRNLASTLSAQGRYDDAELLLANLLERQRSLLGADHLRVANTLKALADTLKAKGDLDQAEGKLLEALEIHRSRLGEEHPLTIYDNHGLGLLYRDRGDYERASSYLRQSYEGRIKVFAPHYASVSALADVLAKLGDGAAVKQLYREQLARLRAALGDEHPRTAMLLQKLGGVLAASGDYPAAEKHLREALPILRRQFAADHSTLTSALADLVKALHAQGDDLALETLTRDFPNLEPQTIEEMLYRLSRKLRAERDFAGAVRAAEQRLQLARRRLGDGHADLWVPWCELAYRLTDSGDFAGAVAAYREVLPLMQTSHGRMDPKMIQMEHMLALTLWWKGDHAQALGHYQSVYERRIELHGEQHFKTIGTRLCMAGVIGEMGRYDEALQKLAQVYEELLQLPGEPATSVVYSLSHMTDILIDKGDLEAAEVKVTAAFGLMERVFANNELGRQDALGWNRLQLAKIRLRQNRLDDAESNARTSIEHYRQWGPENNYHVALANSVLGAILLRQGRLEEAESLLRDSLSIIENTYGSDHKKTRTARERLTQLSTASGQ</sequence>
<keyword evidence="8" id="KW-0418">Kinase</keyword>
<dbReference type="InterPro" id="IPR008271">
    <property type="entry name" value="Ser/Thr_kinase_AS"/>
</dbReference>
<dbReference type="InterPro" id="IPR019734">
    <property type="entry name" value="TPR_rpt"/>
</dbReference>
<dbReference type="SMART" id="SM00220">
    <property type="entry name" value="S_TKc"/>
    <property type="match status" value="1"/>
</dbReference>
<dbReference type="Pfam" id="PF00069">
    <property type="entry name" value="Pkinase"/>
    <property type="match status" value="1"/>
</dbReference>
<keyword evidence="6" id="KW-0472">Membrane</keyword>
<keyword evidence="8" id="KW-0723">Serine/threonine-protein kinase</keyword>
<dbReference type="GO" id="GO:0004674">
    <property type="term" value="F:protein serine/threonine kinase activity"/>
    <property type="evidence" value="ECO:0007669"/>
    <property type="project" value="UniProtKB-KW"/>
</dbReference>
<dbReference type="Gene3D" id="1.10.510.10">
    <property type="entry name" value="Transferase(Phosphotransferase) domain 1"/>
    <property type="match status" value="1"/>
</dbReference>